<keyword evidence="8 9" id="KW-0472">Membrane</keyword>
<dbReference type="PANTHER" id="PTHR33162">
    <property type="entry name" value="SEC-INDEPENDENT PROTEIN TRANSLOCASE PROTEIN TATA, CHLOROPLASTIC"/>
    <property type="match status" value="1"/>
</dbReference>
<keyword evidence="12" id="KW-1185">Reference proteome</keyword>
<sequence length="181" mass="18707">MFGINGGEMIVLIVIALVVIGPHRLPEYAEKLKNLVRQLKRMAEGAKAQVKEDLGEDFDDVDWKKLDPRQYDPRRIVREALQEETDSLKTALDSDDSAKPTNKSAATGSTAAGATGSAAASAAGSAAASTAPGAATSGSGSASTDAAAEKAPTRLTAPQRAAEQASRREAGQPAPFDAEAT</sequence>
<evidence type="ECO:0000256" key="1">
    <source>
        <dbReference type="ARBA" id="ARBA00004167"/>
    </source>
</evidence>
<comment type="function">
    <text evidence="9">Part of the twin-arginine translocation (Tat) system that transports large folded proteins containing a characteristic twin-arginine motif in their signal peptide across membranes. Together with TatC, TatB is part of a receptor directly interacting with Tat signal peptides. TatB may form an oligomeric binding site that transiently accommodates folded Tat precursor proteins before their translocation.</text>
</comment>
<dbReference type="EMBL" id="CP090958">
    <property type="protein sequence ID" value="WGW10550.1"/>
    <property type="molecule type" value="Genomic_DNA"/>
</dbReference>
<evidence type="ECO:0000256" key="3">
    <source>
        <dbReference type="ARBA" id="ARBA00022475"/>
    </source>
</evidence>
<dbReference type="InterPro" id="IPR018448">
    <property type="entry name" value="TatB"/>
</dbReference>
<evidence type="ECO:0000256" key="5">
    <source>
        <dbReference type="ARBA" id="ARBA00022927"/>
    </source>
</evidence>
<dbReference type="PANTHER" id="PTHR33162:SF1">
    <property type="entry name" value="SEC-INDEPENDENT PROTEIN TRANSLOCASE PROTEIN TATA, CHLOROPLASTIC"/>
    <property type="match status" value="1"/>
</dbReference>
<dbReference type="PRINTS" id="PR01506">
    <property type="entry name" value="TATBPROTEIN"/>
</dbReference>
<evidence type="ECO:0000256" key="6">
    <source>
        <dbReference type="ARBA" id="ARBA00022989"/>
    </source>
</evidence>
<evidence type="ECO:0000256" key="2">
    <source>
        <dbReference type="ARBA" id="ARBA00022448"/>
    </source>
</evidence>
<evidence type="ECO:0000256" key="4">
    <source>
        <dbReference type="ARBA" id="ARBA00022692"/>
    </source>
</evidence>
<name>A0ABY8QQV9_9MICO</name>
<keyword evidence="4 9" id="KW-0812">Transmembrane</keyword>
<dbReference type="RefSeq" id="WP_349637331.1">
    <property type="nucleotide sequence ID" value="NZ_CP090958.1"/>
</dbReference>
<evidence type="ECO:0000256" key="8">
    <source>
        <dbReference type="ARBA" id="ARBA00023136"/>
    </source>
</evidence>
<keyword evidence="2 9" id="KW-0813">Transport</keyword>
<accession>A0ABY8QQV9</accession>
<keyword evidence="3 9" id="KW-1003">Cell membrane</keyword>
<dbReference type="Pfam" id="PF02416">
    <property type="entry name" value="TatA_B_E"/>
    <property type="match status" value="1"/>
</dbReference>
<evidence type="ECO:0000313" key="11">
    <source>
        <dbReference type="EMBL" id="WGW10550.1"/>
    </source>
</evidence>
<dbReference type="Proteomes" id="UP001209083">
    <property type="component" value="Chromosome"/>
</dbReference>
<evidence type="ECO:0000313" key="12">
    <source>
        <dbReference type="Proteomes" id="UP001209083"/>
    </source>
</evidence>
<proteinExistence type="inferred from homology"/>
<comment type="similarity">
    <text evidence="9">Belongs to the TatB family.</text>
</comment>
<keyword evidence="5 9" id="KW-0653">Protein transport</keyword>
<gene>
    <name evidence="9" type="primary">tatB</name>
    <name evidence="11" type="ORF">LWF01_10410</name>
</gene>
<evidence type="ECO:0000256" key="7">
    <source>
        <dbReference type="ARBA" id="ARBA00023010"/>
    </source>
</evidence>
<dbReference type="Gene3D" id="1.20.5.3310">
    <property type="match status" value="1"/>
</dbReference>
<feature type="compositionally biased region" description="Low complexity" evidence="10">
    <location>
        <begin position="104"/>
        <end position="146"/>
    </location>
</feature>
<keyword evidence="7 9" id="KW-0811">Translocation</keyword>
<protein>
    <recommendedName>
        <fullName evidence="9">Sec-independent protein translocase protein TatB</fullName>
    </recommendedName>
</protein>
<evidence type="ECO:0000256" key="9">
    <source>
        <dbReference type="HAMAP-Rule" id="MF_00237"/>
    </source>
</evidence>
<comment type="subcellular location">
    <subcellularLocation>
        <location evidence="9">Cell membrane</location>
        <topology evidence="9">Single-pass membrane protein</topology>
    </subcellularLocation>
    <subcellularLocation>
        <location evidence="1">Membrane</location>
        <topology evidence="1">Single-pass membrane protein</topology>
    </subcellularLocation>
</comment>
<comment type="subunit">
    <text evidence="9">The Tat system comprises two distinct complexes: a TatABC complex, containing multiple copies of TatA, TatB and TatC subunits, and a separate TatA complex, containing only TatA subunits. Substrates initially bind to the TatABC complex, which probably triggers association of the separate TatA complex to form the active translocon.</text>
</comment>
<feature type="region of interest" description="Disordered" evidence="10">
    <location>
        <begin position="78"/>
        <end position="181"/>
    </location>
</feature>
<organism evidence="11 12">
    <name type="scientific">Saxibacter everestensis</name>
    <dbReference type="NCBI Taxonomy" id="2909229"/>
    <lineage>
        <taxon>Bacteria</taxon>
        <taxon>Bacillati</taxon>
        <taxon>Actinomycetota</taxon>
        <taxon>Actinomycetes</taxon>
        <taxon>Micrococcales</taxon>
        <taxon>Brevibacteriaceae</taxon>
        <taxon>Saxibacter</taxon>
    </lineage>
</organism>
<evidence type="ECO:0000256" key="10">
    <source>
        <dbReference type="SAM" id="MobiDB-lite"/>
    </source>
</evidence>
<dbReference type="HAMAP" id="MF_00237">
    <property type="entry name" value="TatB"/>
    <property type="match status" value="1"/>
</dbReference>
<dbReference type="InterPro" id="IPR003369">
    <property type="entry name" value="TatA/B/E"/>
</dbReference>
<keyword evidence="6 9" id="KW-1133">Transmembrane helix</keyword>
<reference evidence="11 12" key="1">
    <citation type="submission" date="2023-05" db="EMBL/GenBank/DDBJ databases">
        <title>Lithophilousrod everest ZFBP1038 complete genpme.</title>
        <authorList>
            <person name="Tian M."/>
        </authorList>
    </citation>
    <scope>NUCLEOTIDE SEQUENCE [LARGE SCALE GENOMIC DNA]</scope>
    <source>
        <strain evidence="11 12">ZFBP1038</strain>
    </source>
</reference>